<organism evidence="1 2">
    <name type="scientific">Clavispora lusitaniae (strain ATCC 42720)</name>
    <name type="common">Yeast</name>
    <name type="synonym">Candida lusitaniae</name>
    <dbReference type="NCBI Taxonomy" id="306902"/>
    <lineage>
        <taxon>Eukaryota</taxon>
        <taxon>Fungi</taxon>
        <taxon>Dikarya</taxon>
        <taxon>Ascomycota</taxon>
        <taxon>Saccharomycotina</taxon>
        <taxon>Pichiomycetes</taxon>
        <taxon>Metschnikowiaceae</taxon>
        <taxon>Clavispora</taxon>
    </lineage>
</organism>
<dbReference type="HOGENOM" id="CLU_1635201_0_0_1"/>
<accession>C4XZG5</accession>
<evidence type="ECO:0000313" key="1">
    <source>
        <dbReference type="EMBL" id="EEQ37223.1"/>
    </source>
</evidence>
<name>C4XZG5_CLAL4</name>
<sequence>MADTGGFSRPTAVSANRRDTWKCVTSSTAPHARPRCTGYFRRPSSRARACSTTLHDAVPCMRAWRHAVLLTHLRLLRANVRPNYAAPICWRRPPHCSTARCCCWRCLHCCCCCSAPNLRHSRFCRATCSSSQWLRRPETQIYLMGNQIWNEVSHSPAGRGLP</sequence>
<dbReference type="EMBL" id="CH408077">
    <property type="protein sequence ID" value="EEQ37223.1"/>
    <property type="molecule type" value="Genomic_DNA"/>
</dbReference>
<dbReference type="Proteomes" id="UP000007703">
    <property type="component" value="Unassembled WGS sequence"/>
</dbReference>
<proteinExistence type="predicted"/>
<dbReference type="InParanoid" id="C4XZG5"/>
<dbReference type="AlphaFoldDB" id="C4XZG5"/>
<evidence type="ECO:0000313" key="2">
    <source>
        <dbReference type="Proteomes" id="UP000007703"/>
    </source>
</evidence>
<reference evidence="1 2" key="1">
    <citation type="journal article" date="2009" name="Nature">
        <title>Evolution of pathogenicity and sexual reproduction in eight Candida genomes.</title>
        <authorList>
            <person name="Butler G."/>
            <person name="Rasmussen M.D."/>
            <person name="Lin M.F."/>
            <person name="Santos M.A."/>
            <person name="Sakthikumar S."/>
            <person name="Munro C.A."/>
            <person name="Rheinbay E."/>
            <person name="Grabherr M."/>
            <person name="Forche A."/>
            <person name="Reedy J.L."/>
            <person name="Agrafioti I."/>
            <person name="Arnaud M.B."/>
            <person name="Bates S."/>
            <person name="Brown A.J."/>
            <person name="Brunke S."/>
            <person name="Costanzo M.C."/>
            <person name="Fitzpatrick D.A."/>
            <person name="de Groot P.W."/>
            <person name="Harris D."/>
            <person name="Hoyer L.L."/>
            <person name="Hube B."/>
            <person name="Klis F.M."/>
            <person name="Kodira C."/>
            <person name="Lennard N."/>
            <person name="Logue M.E."/>
            <person name="Martin R."/>
            <person name="Neiman A.M."/>
            <person name="Nikolaou E."/>
            <person name="Quail M.A."/>
            <person name="Quinn J."/>
            <person name="Santos M.C."/>
            <person name="Schmitzberger F.F."/>
            <person name="Sherlock G."/>
            <person name="Shah P."/>
            <person name="Silverstein K.A."/>
            <person name="Skrzypek M.S."/>
            <person name="Soll D."/>
            <person name="Staggs R."/>
            <person name="Stansfield I."/>
            <person name="Stumpf M.P."/>
            <person name="Sudbery P.E."/>
            <person name="Srikantha T."/>
            <person name="Zeng Q."/>
            <person name="Berman J."/>
            <person name="Berriman M."/>
            <person name="Heitman J."/>
            <person name="Gow N.A."/>
            <person name="Lorenz M.C."/>
            <person name="Birren B.W."/>
            <person name="Kellis M."/>
            <person name="Cuomo C.A."/>
        </authorList>
    </citation>
    <scope>NUCLEOTIDE SEQUENCE [LARGE SCALE GENOMIC DNA]</scope>
    <source>
        <strain evidence="1 2">ATCC 42720</strain>
    </source>
</reference>
<dbReference type="VEuPathDB" id="FungiDB:CLUG_01347"/>
<gene>
    <name evidence="1" type="ORF">CLUG_01347</name>
</gene>
<protein>
    <submittedName>
        <fullName evidence="1">Uncharacterized protein</fullName>
    </submittedName>
</protein>
<dbReference type="KEGG" id="clu:CLUG_01347"/>